<organism evidence="6 7">
    <name type="scientific">Tatumella morbirosei</name>
    <dbReference type="NCBI Taxonomy" id="642227"/>
    <lineage>
        <taxon>Bacteria</taxon>
        <taxon>Pseudomonadati</taxon>
        <taxon>Pseudomonadota</taxon>
        <taxon>Gammaproteobacteria</taxon>
        <taxon>Enterobacterales</taxon>
        <taxon>Erwiniaceae</taxon>
        <taxon>Tatumella</taxon>
    </lineage>
</organism>
<keyword evidence="3 6" id="KW-0378">Hydrolase</keyword>
<accession>A0A095TSL2</accession>
<name>A0A095TSL2_9GAMM</name>
<comment type="similarity">
    <text evidence="1">Belongs to the AB hydrolase superfamily. AB hydrolase 4 family.</text>
</comment>
<sequence length="338" mass="38522">MDQTRPDGMKICRNAAEEFTPIPQLKNPHIQTLLPRILRRIVRIKPYWQRLELPDGDFVDLAWSENPQHALHKSRAVIFHGLEGSVNSPYAHGLLSSFQKRGWLGVVMHFRGCSGESNRRKQNYHSGDFADASYFLRWMRQTMGQVPTAATGFSLGGNMLACMMGSQGNDCLLDAGVIVSAPLMLEPCSFKLEQGFSRFYQFYLLTQMKKNVRRKLKAYPGLLDITAERLNKIHRLREFDDEITSKNHGFIDATDYYRRASGMPLLSGVEKPMLIIHAEDDPFMVPDVIPNPEHLSPSITYQLSPYGGHVGFVGGSLTRPVMWLEQRIPQWLSTWLDK</sequence>
<dbReference type="AlphaFoldDB" id="A0A095TSL2"/>
<dbReference type="InterPro" id="IPR000073">
    <property type="entry name" value="AB_hydrolase_1"/>
</dbReference>
<dbReference type="PANTHER" id="PTHR10794:SF94">
    <property type="entry name" value="ESTERASE YHET-RELATED"/>
    <property type="match status" value="1"/>
</dbReference>
<proteinExistence type="inferred from homology"/>
<dbReference type="InterPro" id="IPR029058">
    <property type="entry name" value="AB_hydrolase_fold"/>
</dbReference>
<dbReference type="SUPFAM" id="SSF53474">
    <property type="entry name" value="alpha/beta-Hydrolases"/>
    <property type="match status" value="1"/>
</dbReference>
<dbReference type="PROSITE" id="PS01133">
    <property type="entry name" value="UPF0017"/>
    <property type="match status" value="1"/>
</dbReference>
<feature type="active site" description="Charge relay system" evidence="4">
    <location>
        <position position="309"/>
    </location>
</feature>
<dbReference type="PIRSF" id="PIRSF005211">
    <property type="entry name" value="Ab_hydro_YheT"/>
    <property type="match status" value="1"/>
</dbReference>
<keyword evidence="7" id="KW-1185">Reference proteome</keyword>
<dbReference type="OrthoDB" id="332676at2"/>
<gene>
    <name evidence="6" type="ORF">HA49_02925</name>
</gene>
<evidence type="ECO:0000256" key="2">
    <source>
        <dbReference type="ARBA" id="ARBA00022487"/>
    </source>
</evidence>
<dbReference type="eggNOG" id="COG0429">
    <property type="taxonomic scope" value="Bacteria"/>
</dbReference>
<dbReference type="GO" id="GO:0034338">
    <property type="term" value="F:short-chain carboxylesterase activity"/>
    <property type="evidence" value="ECO:0007669"/>
    <property type="project" value="TreeGrafter"/>
</dbReference>
<dbReference type="Gene3D" id="3.40.50.1820">
    <property type="entry name" value="alpha/beta hydrolase"/>
    <property type="match status" value="1"/>
</dbReference>
<dbReference type="PANTHER" id="PTHR10794">
    <property type="entry name" value="ABHYDROLASE DOMAIN-CONTAINING PROTEIN"/>
    <property type="match status" value="1"/>
</dbReference>
<comment type="caution">
    <text evidence="6">The sequence shown here is derived from an EMBL/GenBank/DDBJ whole genome shotgun (WGS) entry which is preliminary data.</text>
</comment>
<dbReference type="NCBIfam" id="NF008218">
    <property type="entry name" value="PRK10985.1"/>
    <property type="match status" value="1"/>
</dbReference>
<evidence type="ECO:0000259" key="5">
    <source>
        <dbReference type="Pfam" id="PF00561"/>
    </source>
</evidence>
<dbReference type="EMBL" id="JPKR02000005">
    <property type="protein sequence ID" value="KGD79549.1"/>
    <property type="molecule type" value="Genomic_DNA"/>
</dbReference>
<dbReference type="InterPro" id="IPR012020">
    <property type="entry name" value="ABHD4"/>
</dbReference>
<feature type="active site" description="Charge relay system" evidence="4">
    <location>
        <position position="154"/>
    </location>
</feature>
<dbReference type="Pfam" id="PF00561">
    <property type="entry name" value="Abhydrolase_1"/>
    <property type="match status" value="1"/>
</dbReference>
<evidence type="ECO:0000313" key="7">
    <source>
        <dbReference type="Proteomes" id="UP000029577"/>
    </source>
</evidence>
<dbReference type="FunFam" id="3.40.50.1820:FF:000080">
    <property type="entry name" value="Alpha/beta hydrolase"/>
    <property type="match status" value="1"/>
</dbReference>
<dbReference type="STRING" id="642227.HA49_02925"/>
<evidence type="ECO:0000256" key="1">
    <source>
        <dbReference type="ARBA" id="ARBA00010884"/>
    </source>
</evidence>
<evidence type="ECO:0000256" key="4">
    <source>
        <dbReference type="PIRSR" id="PIRSR005211-1"/>
    </source>
</evidence>
<dbReference type="Proteomes" id="UP000029577">
    <property type="component" value="Unassembled WGS sequence"/>
</dbReference>
<feature type="domain" description="AB hydrolase-1" evidence="5">
    <location>
        <begin position="77"/>
        <end position="313"/>
    </location>
</feature>
<dbReference type="InterPro" id="IPR050960">
    <property type="entry name" value="AB_hydrolase_4_sf"/>
</dbReference>
<feature type="active site" description="Charge relay system" evidence="4">
    <location>
        <position position="281"/>
    </location>
</feature>
<dbReference type="GO" id="GO:0047372">
    <property type="term" value="F:monoacylglycerol lipase activity"/>
    <property type="evidence" value="ECO:0007669"/>
    <property type="project" value="TreeGrafter"/>
</dbReference>
<evidence type="ECO:0000313" key="6">
    <source>
        <dbReference type="EMBL" id="KGD79549.1"/>
    </source>
</evidence>
<keyword evidence="2" id="KW-0719">Serine esterase</keyword>
<dbReference type="RefSeq" id="WP_038016555.1">
    <property type="nucleotide sequence ID" value="NZ_JPKR02000005.1"/>
</dbReference>
<evidence type="ECO:0000256" key="3">
    <source>
        <dbReference type="ARBA" id="ARBA00022801"/>
    </source>
</evidence>
<reference evidence="6" key="1">
    <citation type="submission" date="2014-12" db="EMBL/GenBank/DDBJ databases">
        <title>The draft genome of the Tatumella morbirosei type strain, LMG23360T isolated from pineapple rot.</title>
        <authorList>
            <person name="Smits T.H."/>
            <person name="Palmer M."/>
            <person name="Venter S.N."/>
            <person name="Duffy B."/>
            <person name="Steenkamp E.T."/>
            <person name="Chan W.Y."/>
            <person name="Coutinho T.A."/>
            <person name="Coetzee M.P."/>
            <person name="De Maayer P."/>
        </authorList>
    </citation>
    <scope>NUCLEOTIDE SEQUENCE [LARGE SCALE GENOMIC DNA]</scope>
    <source>
        <strain evidence="6">LMG 23360</strain>
    </source>
</reference>
<protein>
    <submittedName>
        <fullName evidence="6">Hydrolase</fullName>
    </submittedName>
</protein>
<dbReference type="InterPro" id="IPR000952">
    <property type="entry name" value="AB_hydrolase_4_CS"/>
</dbReference>